<protein>
    <submittedName>
        <fullName evidence="5">OLC1v1030174C2</fullName>
    </submittedName>
</protein>
<evidence type="ECO:0000256" key="1">
    <source>
        <dbReference type="ARBA" id="ARBA00008668"/>
    </source>
</evidence>
<dbReference type="PANTHER" id="PTHR45966:SF1">
    <property type="entry name" value="GDSL ESTERASE_LIPASE 1-RELATED"/>
    <property type="match status" value="1"/>
</dbReference>
<dbReference type="Gene3D" id="3.40.50.1110">
    <property type="entry name" value="SGNH hydrolase"/>
    <property type="match status" value="1"/>
</dbReference>
<feature type="signal peptide" evidence="4">
    <location>
        <begin position="1"/>
        <end position="25"/>
    </location>
</feature>
<dbReference type="AlphaFoldDB" id="A0AAV1CHB5"/>
<proteinExistence type="inferred from homology"/>
<keyword evidence="3" id="KW-0175">Coiled coil</keyword>
<evidence type="ECO:0000256" key="3">
    <source>
        <dbReference type="SAM" id="Coils"/>
    </source>
</evidence>
<feature type="chain" id="PRO_5043886227" evidence="4">
    <location>
        <begin position="26"/>
        <end position="384"/>
    </location>
</feature>
<keyword evidence="6" id="KW-1185">Reference proteome</keyword>
<dbReference type="EMBL" id="OX459119">
    <property type="protein sequence ID" value="CAI9094433.1"/>
    <property type="molecule type" value="Genomic_DNA"/>
</dbReference>
<keyword evidence="2 4" id="KW-0732">Signal</keyword>
<sequence>MAIPYCKILQLCLGLSLIFHNFSLANPFIVDDHRQGHQNNNNLSTKLIRLTSPLFVFGDSLFDPGNNNYIDTNPNFWSNFLPYGETHFEIATGRFSNGRIIPDFIAKYANLPLIPPYFQSGYKQFSYGVNFASGGAGALVETHQGKAISLKEQMMYFKDVEKQLRKRIGDRETQELLSNAVYMFDIGVNDLSEPDPMYRNFTSQDYIDIIVANFTDVLKEVYKAGGRKFVLLNLLPLDCTPCARAQNNAEKLAELVNQFNEALSREFKKLEKQLNGFLYSEFDFFTAVNDRIQNPSRYGFKEVRNACCGSGIYRGNYSCGGKRDGECDYELCDNPQDYFFFDCHHPSEKAYEQIAELMWNGPPSMVGQYNLKSLFEIQSRELAL</sequence>
<reference evidence="5" key="1">
    <citation type="submission" date="2023-03" db="EMBL/GenBank/DDBJ databases">
        <authorList>
            <person name="Julca I."/>
        </authorList>
    </citation>
    <scope>NUCLEOTIDE SEQUENCE</scope>
</reference>
<feature type="coiled-coil region" evidence="3">
    <location>
        <begin position="242"/>
        <end position="273"/>
    </location>
</feature>
<dbReference type="Pfam" id="PF00657">
    <property type="entry name" value="Lipase_GDSL"/>
    <property type="match status" value="1"/>
</dbReference>
<dbReference type="InterPro" id="IPR036514">
    <property type="entry name" value="SGNH_hydro_sf"/>
</dbReference>
<dbReference type="InterPro" id="IPR001087">
    <property type="entry name" value="GDSL"/>
</dbReference>
<evidence type="ECO:0000256" key="4">
    <source>
        <dbReference type="SAM" id="SignalP"/>
    </source>
</evidence>
<evidence type="ECO:0000256" key="2">
    <source>
        <dbReference type="ARBA" id="ARBA00022729"/>
    </source>
</evidence>
<evidence type="ECO:0000313" key="6">
    <source>
        <dbReference type="Proteomes" id="UP001161247"/>
    </source>
</evidence>
<dbReference type="PANTHER" id="PTHR45966">
    <property type="entry name" value="GDSL-LIKE LIPASE/ACYLHYDROLASE"/>
    <property type="match status" value="1"/>
</dbReference>
<dbReference type="CDD" id="cd01837">
    <property type="entry name" value="SGNH_plant_lipase_like"/>
    <property type="match status" value="1"/>
</dbReference>
<dbReference type="SUPFAM" id="SSF52266">
    <property type="entry name" value="SGNH hydrolase"/>
    <property type="match status" value="1"/>
</dbReference>
<comment type="similarity">
    <text evidence="1">Belongs to the 'GDSL' lipolytic enzyme family.</text>
</comment>
<evidence type="ECO:0000313" key="5">
    <source>
        <dbReference type="EMBL" id="CAI9094433.1"/>
    </source>
</evidence>
<name>A0AAV1CHB5_OLDCO</name>
<dbReference type="InterPro" id="IPR044552">
    <property type="entry name" value="GLIP1-5/GLL25"/>
</dbReference>
<dbReference type="InterPro" id="IPR035669">
    <property type="entry name" value="SGNH_plant_lipase-like"/>
</dbReference>
<gene>
    <name evidence="5" type="ORF">OLC1_LOCUS5597</name>
</gene>
<dbReference type="GO" id="GO:0016298">
    <property type="term" value="F:lipase activity"/>
    <property type="evidence" value="ECO:0007669"/>
    <property type="project" value="TreeGrafter"/>
</dbReference>
<accession>A0AAV1CHB5</accession>
<dbReference type="Proteomes" id="UP001161247">
    <property type="component" value="Chromosome 2"/>
</dbReference>
<organism evidence="5 6">
    <name type="scientific">Oldenlandia corymbosa var. corymbosa</name>
    <dbReference type="NCBI Taxonomy" id="529605"/>
    <lineage>
        <taxon>Eukaryota</taxon>
        <taxon>Viridiplantae</taxon>
        <taxon>Streptophyta</taxon>
        <taxon>Embryophyta</taxon>
        <taxon>Tracheophyta</taxon>
        <taxon>Spermatophyta</taxon>
        <taxon>Magnoliopsida</taxon>
        <taxon>eudicotyledons</taxon>
        <taxon>Gunneridae</taxon>
        <taxon>Pentapetalae</taxon>
        <taxon>asterids</taxon>
        <taxon>lamiids</taxon>
        <taxon>Gentianales</taxon>
        <taxon>Rubiaceae</taxon>
        <taxon>Rubioideae</taxon>
        <taxon>Spermacoceae</taxon>
        <taxon>Hedyotis-Oldenlandia complex</taxon>
        <taxon>Oldenlandia</taxon>
    </lineage>
</organism>